<dbReference type="GO" id="GO:0030178">
    <property type="term" value="P:negative regulation of Wnt signaling pathway"/>
    <property type="evidence" value="ECO:0007669"/>
    <property type="project" value="InterPro"/>
</dbReference>
<organism evidence="1 2">
    <name type="scientific">Methanobacterium lacus (strain AL-21)</name>
    <dbReference type="NCBI Taxonomy" id="877455"/>
    <lineage>
        <taxon>Archaea</taxon>
        <taxon>Methanobacteriati</taxon>
        <taxon>Methanobacteriota</taxon>
        <taxon>Methanomada group</taxon>
        <taxon>Methanobacteria</taxon>
        <taxon>Methanobacteriales</taxon>
        <taxon>Methanobacteriaceae</taxon>
        <taxon>Methanobacterium</taxon>
    </lineage>
</organism>
<dbReference type="RefSeq" id="WP_013645769.1">
    <property type="nucleotide sequence ID" value="NC_015216.1"/>
</dbReference>
<evidence type="ECO:0008006" key="3">
    <source>
        <dbReference type="Google" id="ProtNLM"/>
    </source>
</evidence>
<proteinExistence type="predicted"/>
<reference evidence="2" key="1">
    <citation type="submission" date="2011-02" db="EMBL/GenBank/DDBJ databases">
        <title>Complete sequence of Methanobacterium sp. AL-21.</title>
        <authorList>
            <consortium name="US DOE Joint Genome Institute"/>
            <person name="Lucas S."/>
            <person name="Copeland A."/>
            <person name="Lapidus A."/>
            <person name="Cheng J.-F."/>
            <person name="Goodwin L."/>
            <person name="Pitluck S."/>
            <person name="Chertkov O."/>
            <person name="Detter J.C."/>
            <person name="Han C."/>
            <person name="Tapia R."/>
            <person name="Land M."/>
            <person name="Hauser L."/>
            <person name="Kyrpides N."/>
            <person name="Ivanova N."/>
            <person name="Mikhailova N."/>
            <person name="Pagani I."/>
            <person name="Cadillo-Quiroz H."/>
            <person name="Imachi H."/>
            <person name="Zinder S."/>
            <person name="Liu W."/>
            <person name="Woyke T."/>
        </authorList>
    </citation>
    <scope>NUCLEOTIDE SEQUENCE [LARGE SCALE GENOMIC DNA]</scope>
    <source>
        <strain evidence="2">AL-21</strain>
    </source>
</reference>
<dbReference type="HOGENOM" id="CLU_1405989_0_0_2"/>
<dbReference type="InterPro" id="IPR042425">
    <property type="entry name" value="APCDD1"/>
</dbReference>
<dbReference type="GeneID" id="10278668"/>
<gene>
    <name evidence="1" type="ordered locus">Metbo_2204</name>
</gene>
<protein>
    <recommendedName>
        <fullName evidence="3">APCDD1 domain-containing protein</fullName>
    </recommendedName>
</protein>
<evidence type="ECO:0000313" key="1">
    <source>
        <dbReference type="EMBL" id="ADZ10418.1"/>
    </source>
</evidence>
<dbReference type="PANTHER" id="PTHR31021:SF1">
    <property type="entry name" value="CHROMOSOME UNDETERMINED SCAFFOLD_56, WHOLE GENOME SHOTGUN SEQUENCE"/>
    <property type="match status" value="1"/>
</dbReference>
<dbReference type="GO" id="GO:0017147">
    <property type="term" value="F:Wnt-protein binding"/>
    <property type="evidence" value="ECO:0007669"/>
    <property type="project" value="InterPro"/>
</dbReference>
<dbReference type="STRING" id="877455.Metbo_2204"/>
<dbReference type="AlphaFoldDB" id="F0TCF1"/>
<dbReference type="KEGG" id="mel:Metbo_2204"/>
<sequence>MLETQDLQGKWQSPEIETVNNPDGSVMYIQREATFQGDEWGIRIRSYLDKNGKEPFFTIHAKGNYILSGESSYVNNTTCVDFNNTGRYVTAHHTALVDMLNEVSVDTEWNLGEEHDVSITGCALVPSIDNCPVEYDIIQIEDNKIYFGEFTQDQQEDIQKLSRGDVEPSEDSAGICSVDNRPRQLMSYPLVKS</sequence>
<dbReference type="PANTHER" id="PTHR31021">
    <property type="entry name" value="ADENOMATOSIS POLYPOSIS COLI DOWN-REGULATED 1"/>
    <property type="match status" value="1"/>
</dbReference>
<dbReference type="EMBL" id="CP002551">
    <property type="protein sequence ID" value="ADZ10418.1"/>
    <property type="molecule type" value="Genomic_DNA"/>
</dbReference>
<dbReference type="Proteomes" id="UP000007490">
    <property type="component" value="Chromosome"/>
</dbReference>
<dbReference type="GO" id="GO:0005886">
    <property type="term" value="C:plasma membrane"/>
    <property type="evidence" value="ECO:0007669"/>
    <property type="project" value="InterPro"/>
</dbReference>
<keyword evidence="2" id="KW-1185">Reference proteome</keyword>
<evidence type="ECO:0000313" key="2">
    <source>
        <dbReference type="Proteomes" id="UP000007490"/>
    </source>
</evidence>
<accession>F0TCF1</accession>
<name>F0TCF1_METLA</name>
<reference evidence="1 2" key="2">
    <citation type="journal article" date="2014" name="Int. J. Syst. Evol. Microbiol.">
        <title>Methanobacterium paludis sp. nov. and a novel strain of Methanobacterium lacus isolated from northern peatlands.</title>
        <authorList>
            <person name="Cadillo-Quiroz H."/>
            <person name="Brauer S.L."/>
            <person name="Goodson N."/>
            <person name="Yavitt J.B."/>
            <person name="Zinder S.H."/>
        </authorList>
    </citation>
    <scope>NUCLEOTIDE SEQUENCE [LARGE SCALE GENOMIC DNA]</scope>
    <source>
        <strain evidence="1 2">AL-21</strain>
    </source>
</reference>
<dbReference type="OrthoDB" id="69314at2157"/>
<dbReference type="eggNOG" id="arCOG14017">
    <property type="taxonomic scope" value="Archaea"/>
</dbReference>